<dbReference type="InterPro" id="IPR000225">
    <property type="entry name" value="Armadillo"/>
</dbReference>
<dbReference type="PANTHER" id="PTHR15651:SF7">
    <property type="entry name" value="ARMADILLO REPEAT-CONTAINING PROTEIN 8"/>
    <property type="match status" value="1"/>
</dbReference>
<feature type="compositionally biased region" description="Basic and acidic residues" evidence="6">
    <location>
        <begin position="1086"/>
        <end position="1104"/>
    </location>
</feature>
<dbReference type="GO" id="GO:0005634">
    <property type="term" value="C:nucleus"/>
    <property type="evidence" value="ECO:0007669"/>
    <property type="project" value="UniProtKB-SubCell"/>
</dbReference>
<keyword evidence="8" id="KW-1185">Reference proteome</keyword>
<dbReference type="InterPro" id="IPR016024">
    <property type="entry name" value="ARM-type_fold"/>
</dbReference>
<dbReference type="InterPro" id="IPR038739">
    <property type="entry name" value="ARMC8/Vid28"/>
</dbReference>
<evidence type="ECO:0000256" key="2">
    <source>
        <dbReference type="ARBA" id="ARBA00004496"/>
    </source>
</evidence>
<dbReference type="SUPFAM" id="SSF48371">
    <property type="entry name" value="ARM repeat"/>
    <property type="match status" value="1"/>
</dbReference>
<feature type="region of interest" description="Disordered" evidence="6">
    <location>
        <begin position="910"/>
        <end position="937"/>
    </location>
</feature>
<dbReference type="EMBL" id="ML978128">
    <property type="protein sequence ID" value="KAF2097649.1"/>
    <property type="molecule type" value="Genomic_DNA"/>
</dbReference>
<dbReference type="Gene3D" id="1.25.10.10">
    <property type="entry name" value="Leucine-rich Repeat Variant"/>
    <property type="match status" value="4"/>
</dbReference>
<evidence type="ECO:0000256" key="3">
    <source>
        <dbReference type="ARBA" id="ARBA00022490"/>
    </source>
</evidence>
<comment type="subcellular location">
    <subcellularLocation>
        <location evidence="2">Cytoplasm</location>
    </subcellularLocation>
    <subcellularLocation>
        <location evidence="1">Nucleus</location>
    </subcellularLocation>
</comment>
<protein>
    <submittedName>
        <fullName evidence="7">ARM repeat-containing protein</fullName>
    </submittedName>
</protein>
<gene>
    <name evidence="7" type="ORF">NA57DRAFT_41497</name>
</gene>
<keyword evidence="3" id="KW-0963">Cytoplasm</keyword>
<dbReference type="AlphaFoldDB" id="A0A9P4IBF9"/>
<dbReference type="InterPro" id="IPR011989">
    <property type="entry name" value="ARM-like"/>
</dbReference>
<comment type="caution">
    <text evidence="7">The sequence shown here is derived from an EMBL/GenBank/DDBJ whole genome shotgun (WGS) entry which is preliminary data.</text>
</comment>
<dbReference type="OrthoDB" id="5559898at2759"/>
<dbReference type="GO" id="GO:0005737">
    <property type="term" value="C:cytoplasm"/>
    <property type="evidence" value="ECO:0007669"/>
    <property type="project" value="UniProtKB-SubCell"/>
</dbReference>
<evidence type="ECO:0000256" key="6">
    <source>
        <dbReference type="SAM" id="MobiDB-lite"/>
    </source>
</evidence>
<dbReference type="SMART" id="SM00185">
    <property type="entry name" value="ARM"/>
    <property type="match status" value="5"/>
</dbReference>
<keyword evidence="5" id="KW-0539">Nucleus</keyword>
<evidence type="ECO:0000313" key="7">
    <source>
        <dbReference type="EMBL" id="KAF2097649.1"/>
    </source>
</evidence>
<evidence type="ECO:0000256" key="5">
    <source>
        <dbReference type="ARBA" id="ARBA00023242"/>
    </source>
</evidence>
<accession>A0A9P4IBF9</accession>
<evidence type="ECO:0000313" key="8">
    <source>
        <dbReference type="Proteomes" id="UP000799772"/>
    </source>
</evidence>
<evidence type="ECO:0000256" key="4">
    <source>
        <dbReference type="ARBA" id="ARBA00022737"/>
    </source>
</evidence>
<dbReference type="PANTHER" id="PTHR15651">
    <property type="entry name" value="ARMADILLO REPEAT-CONTAINING PROTEIN 8"/>
    <property type="match status" value="1"/>
</dbReference>
<keyword evidence="4" id="KW-0677">Repeat</keyword>
<feature type="region of interest" description="Disordered" evidence="6">
    <location>
        <begin position="1086"/>
        <end position="1124"/>
    </location>
</feature>
<sequence length="1124" mass="121648">MARAPPPAALADLRAASSIQSQIVALRRLKNDLIGHDQRKEACIKHGAVNLLVELLNGALRAGGKRRRVDVNGGKNATGRERRSSVDERWSHEDELRLQCTIVVGSLAQGGLAYVTPLLAGGIVQPLLSALSPRETPATLVVATLRTLLACADAVSMDIQFLDPVTTTLADQVFSKPDVGALSEILAQTSTTDIVQEQQVLVYQLIACACQGLDHPNALLRAGALDLMAAQLAASIMADGYPGLGTDSKNLTDLPPPPPKSHVSHILRAISALTTTDYRCARFVYNPSISSIFPASKLQSSTSSTAVYGQLFNSSLQGSGPETLDRLLPQLSTAFGKPETSFSKAFPALGSFASSSEYSRAASLFAESAAAKSSSPTRTTTQEFGTQLVTWLLYKARTETGLDRLSAVWQLTLIIKAKDKIFPDSPPGESGPSRNRDRILTYLLVPLIVRMIEEANNETKNNPIVEPQFRHLSPLRIKELAMSALAQLVEDSKGLQQAAVDAGAIKLLCQILKRTFDPIPDRRGKMWTPYSTDTNMEMDEETDQSKSTQLGSRGLSPEVVHALRCRAAAMEALAQIGQVDDNIRKTIIESGIIACVVDSLTAYQETPVGTVAESLSNADALDGKKGNPIVVIVAACNLARALSRSVNILRTSLIDGGLAKPIYLLLKHPNMSVKHGAVNVLCNLLLSFSPMRDELIQGGCIKILCEHAHSADNDLQMMSLWALKHLVYQASPDTKISCLDELGAGWLIQTLTGEMRDPFSSFTRATASQGSTPIGMGTPNAAGEQVDLLNAADDPTMDVDASSTSGEDEPEDDAMADSITSLNLPRYLPNPPAVQRPTNLQHRARLKLIKRDEQNAAVMAWKHEVRIQEQALDFLRNLISDPQSEQDKMIDHVLATLDAQRLFDILLSKLRPSSPQPAPQRDQPRQPHGKHPALTTPGSAARFAASATYSPAYSTHRHPPPSTASILSQITTPPDLLVSTIFLIVHIANGRASQRQQLLSQTPLMSATLPLFSHPDRRIRTALCWLAHNLVWLDSNSTDDQISARQRARELRNLGVEEKVRLALGDEHRDVVERARGVVDSIEKLLGPEDGHAGGQRSPRDDRGLLAGRVGVGLGGPGARAWER</sequence>
<dbReference type="GO" id="GO:0043161">
    <property type="term" value="P:proteasome-mediated ubiquitin-dependent protein catabolic process"/>
    <property type="evidence" value="ECO:0007669"/>
    <property type="project" value="TreeGrafter"/>
</dbReference>
<name>A0A9P4IBF9_9PEZI</name>
<organism evidence="7 8">
    <name type="scientific">Rhizodiscina lignyota</name>
    <dbReference type="NCBI Taxonomy" id="1504668"/>
    <lineage>
        <taxon>Eukaryota</taxon>
        <taxon>Fungi</taxon>
        <taxon>Dikarya</taxon>
        <taxon>Ascomycota</taxon>
        <taxon>Pezizomycotina</taxon>
        <taxon>Dothideomycetes</taxon>
        <taxon>Pleosporomycetidae</taxon>
        <taxon>Aulographales</taxon>
        <taxon>Rhizodiscinaceae</taxon>
        <taxon>Rhizodiscina</taxon>
    </lineage>
</organism>
<dbReference type="GO" id="GO:0034657">
    <property type="term" value="C:GID complex"/>
    <property type="evidence" value="ECO:0007669"/>
    <property type="project" value="TreeGrafter"/>
</dbReference>
<dbReference type="Proteomes" id="UP000799772">
    <property type="component" value="Unassembled WGS sequence"/>
</dbReference>
<reference evidence="7" key="1">
    <citation type="journal article" date="2020" name="Stud. Mycol.">
        <title>101 Dothideomycetes genomes: a test case for predicting lifestyles and emergence of pathogens.</title>
        <authorList>
            <person name="Haridas S."/>
            <person name="Albert R."/>
            <person name="Binder M."/>
            <person name="Bloem J."/>
            <person name="Labutti K."/>
            <person name="Salamov A."/>
            <person name="Andreopoulos B."/>
            <person name="Baker S."/>
            <person name="Barry K."/>
            <person name="Bills G."/>
            <person name="Bluhm B."/>
            <person name="Cannon C."/>
            <person name="Castanera R."/>
            <person name="Culley D."/>
            <person name="Daum C."/>
            <person name="Ezra D."/>
            <person name="Gonzalez J."/>
            <person name="Henrissat B."/>
            <person name="Kuo A."/>
            <person name="Liang C."/>
            <person name="Lipzen A."/>
            <person name="Lutzoni F."/>
            <person name="Magnuson J."/>
            <person name="Mondo S."/>
            <person name="Nolan M."/>
            <person name="Ohm R."/>
            <person name="Pangilinan J."/>
            <person name="Park H.-J."/>
            <person name="Ramirez L."/>
            <person name="Alfaro M."/>
            <person name="Sun H."/>
            <person name="Tritt A."/>
            <person name="Yoshinaga Y."/>
            <person name="Zwiers L.-H."/>
            <person name="Turgeon B."/>
            <person name="Goodwin S."/>
            <person name="Spatafora J."/>
            <person name="Crous P."/>
            <person name="Grigoriev I."/>
        </authorList>
    </citation>
    <scope>NUCLEOTIDE SEQUENCE</scope>
    <source>
        <strain evidence="7">CBS 133067</strain>
    </source>
</reference>
<evidence type="ECO:0000256" key="1">
    <source>
        <dbReference type="ARBA" id="ARBA00004123"/>
    </source>
</evidence>
<proteinExistence type="predicted"/>